<dbReference type="GO" id="GO:0004146">
    <property type="term" value="F:dihydrofolate reductase activity"/>
    <property type="evidence" value="ECO:0007669"/>
    <property type="project" value="TreeGrafter"/>
</dbReference>
<gene>
    <name evidence="4" type="ORF">IFM89_032527</name>
</gene>
<dbReference type="Gene3D" id="3.30.572.10">
    <property type="entry name" value="Thymidylate synthase/dCMP hydroxymethylase domain"/>
    <property type="match status" value="2"/>
</dbReference>
<evidence type="ECO:0000259" key="3">
    <source>
        <dbReference type="Pfam" id="PF00303"/>
    </source>
</evidence>
<organism evidence="4 5">
    <name type="scientific">Coptis chinensis</name>
    <dbReference type="NCBI Taxonomy" id="261450"/>
    <lineage>
        <taxon>Eukaryota</taxon>
        <taxon>Viridiplantae</taxon>
        <taxon>Streptophyta</taxon>
        <taxon>Embryophyta</taxon>
        <taxon>Tracheophyta</taxon>
        <taxon>Spermatophyta</taxon>
        <taxon>Magnoliopsida</taxon>
        <taxon>Ranunculales</taxon>
        <taxon>Ranunculaceae</taxon>
        <taxon>Coptidoideae</taxon>
        <taxon>Coptis</taxon>
    </lineage>
</organism>
<dbReference type="InterPro" id="IPR045097">
    <property type="entry name" value="Thymidate_synth/dCMP_Mease"/>
</dbReference>
<protein>
    <recommendedName>
        <fullName evidence="3">Thymidylate synthase/dCMP hydroxymethylase domain-containing protein</fullName>
    </recommendedName>
</protein>
<keyword evidence="5" id="KW-1185">Reference proteome</keyword>
<reference evidence="4 5" key="1">
    <citation type="submission" date="2020-10" db="EMBL/GenBank/DDBJ databases">
        <title>The Coptis chinensis genome and diversification of protoberbering-type alkaloids.</title>
        <authorList>
            <person name="Wang B."/>
            <person name="Shu S."/>
            <person name="Song C."/>
            <person name="Liu Y."/>
        </authorList>
    </citation>
    <scope>NUCLEOTIDE SEQUENCE [LARGE SCALE GENOMIC DNA]</scope>
    <source>
        <strain evidence="4">HL-2020</strain>
        <tissue evidence="4">Leaf</tissue>
    </source>
</reference>
<dbReference type="InterPro" id="IPR036926">
    <property type="entry name" value="Thymidate_synth/dCMP_Mease_sf"/>
</dbReference>
<dbReference type="Pfam" id="PF00303">
    <property type="entry name" value="Thymidylat_synt"/>
    <property type="match status" value="1"/>
</dbReference>
<proteinExistence type="predicted"/>
<evidence type="ECO:0000313" key="4">
    <source>
        <dbReference type="EMBL" id="KAF9622628.1"/>
    </source>
</evidence>
<dbReference type="GO" id="GO:0004799">
    <property type="term" value="F:thymidylate synthase activity"/>
    <property type="evidence" value="ECO:0007669"/>
    <property type="project" value="TreeGrafter"/>
</dbReference>
<keyword evidence="2" id="KW-0808">Transferase</keyword>
<evidence type="ECO:0000313" key="5">
    <source>
        <dbReference type="Proteomes" id="UP000631114"/>
    </source>
</evidence>
<dbReference type="GO" id="GO:0005829">
    <property type="term" value="C:cytosol"/>
    <property type="evidence" value="ECO:0007669"/>
    <property type="project" value="TreeGrafter"/>
</dbReference>
<dbReference type="InterPro" id="IPR023451">
    <property type="entry name" value="Thymidate_synth/dCMP_Mease_dom"/>
</dbReference>
<dbReference type="GO" id="GO:0032259">
    <property type="term" value="P:methylation"/>
    <property type="evidence" value="ECO:0007669"/>
    <property type="project" value="UniProtKB-KW"/>
</dbReference>
<dbReference type="Proteomes" id="UP000631114">
    <property type="component" value="Unassembled WGS sequence"/>
</dbReference>
<accession>A0A835M7J3</accession>
<dbReference type="SUPFAM" id="SSF55831">
    <property type="entry name" value="Thymidylate synthase/dCMP hydroxymethylase"/>
    <property type="match status" value="1"/>
</dbReference>
<keyword evidence="1" id="KW-0489">Methyltransferase</keyword>
<dbReference type="GO" id="GO:0006231">
    <property type="term" value="P:dTMP biosynthetic process"/>
    <property type="evidence" value="ECO:0007669"/>
    <property type="project" value="TreeGrafter"/>
</dbReference>
<dbReference type="EMBL" id="JADFTS010000002">
    <property type="protein sequence ID" value="KAF9622628.1"/>
    <property type="molecule type" value="Genomic_DNA"/>
</dbReference>
<dbReference type="GO" id="GO:0005739">
    <property type="term" value="C:mitochondrion"/>
    <property type="evidence" value="ECO:0007669"/>
    <property type="project" value="TreeGrafter"/>
</dbReference>
<evidence type="ECO:0000256" key="2">
    <source>
        <dbReference type="ARBA" id="ARBA00022679"/>
    </source>
</evidence>
<feature type="domain" description="Thymidylate synthase/dCMP hydroxymethylase" evidence="3">
    <location>
        <begin position="115"/>
        <end position="158"/>
    </location>
</feature>
<sequence>MKVVEEYSLGKKECSVKYRVIGVPSDGRCLFRAVSYGACMKCGEEAPDGNRQIELTDDLRAHFTGKSIGLTDREDGDLGPIYGFQWRHFSARYTNMNADYTGQGFDQLLDVIEKFYEANGELSCQIYQRSVDLGLGVPFNIASYALLTCMIAHVCVVVDSQLHTSSVELDDNTYDVDPIEELILFKNTARPEKHSSIENIE</sequence>
<evidence type="ECO:0000256" key="1">
    <source>
        <dbReference type="ARBA" id="ARBA00022603"/>
    </source>
</evidence>
<dbReference type="OrthoDB" id="766at2759"/>
<comment type="caution">
    <text evidence="4">The sequence shown here is derived from an EMBL/GenBank/DDBJ whole genome shotgun (WGS) entry which is preliminary data.</text>
</comment>
<name>A0A835M7J3_9MAGN</name>
<dbReference type="AlphaFoldDB" id="A0A835M7J3"/>
<dbReference type="PANTHER" id="PTHR11548:SF2">
    <property type="entry name" value="THYMIDYLATE SYNTHASE"/>
    <property type="match status" value="1"/>
</dbReference>
<dbReference type="PANTHER" id="PTHR11548">
    <property type="entry name" value="THYMIDYLATE SYNTHASE 1"/>
    <property type="match status" value="1"/>
</dbReference>